<evidence type="ECO:0000313" key="4">
    <source>
        <dbReference type="EMBL" id="CAF3570925.1"/>
    </source>
</evidence>
<keyword evidence="2" id="KW-0472">Membrane</keyword>
<feature type="transmembrane region" description="Helical" evidence="2">
    <location>
        <begin position="7"/>
        <end position="26"/>
    </location>
</feature>
<organism evidence="3 5">
    <name type="scientific">Adineta steineri</name>
    <dbReference type="NCBI Taxonomy" id="433720"/>
    <lineage>
        <taxon>Eukaryota</taxon>
        <taxon>Metazoa</taxon>
        <taxon>Spiralia</taxon>
        <taxon>Gnathifera</taxon>
        <taxon>Rotifera</taxon>
        <taxon>Eurotatoria</taxon>
        <taxon>Bdelloidea</taxon>
        <taxon>Adinetida</taxon>
        <taxon>Adinetidae</taxon>
        <taxon>Adineta</taxon>
    </lineage>
</organism>
<dbReference type="Proteomes" id="UP000663844">
    <property type="component" value="Unassembled WGS sequence"/>
</dbReference>
<evidence type="ECO:0000256" key="1">
    <source>
        <dbReference type="SAM" id="MobiDB-lite"/>
    </source>
</evidence>
<dbReference type="EMBL" id="CAJNOG010000245">
    <property type="protein sequence ID" value="CAF1111805.1"/>
    <property type="molecule type" value="Genomic_DNA"/>
</dbReference>
<evidence type="ECO:0000313" key="5">
    <source>
        <dbReference type="Proteomes" id="UP000663845"/>
    </source>
</evidence>
<feature type="region of interest" description="Disordered" evidence="1">
    <location>
        <begin position="81"/>
        <end position="100"/>
    </location>
</feature>
<reference evidence="3" key="1">
    <citation type="submission" date="2021-02" db="EMBL/GenBank/DDBJ databases">
        <authorList>
            <person name="Nowell W R."/>
        </authorList>
    </citation>
    <scope>NUCLEOTIDE SEQUENCE</scope>
</reference>
<dbReference type="EMBL" id="CAJOAZ010000192">
    <property type="protein sequence ID" value="CAF3570925.1"/>
    <property type="molecule type" value="Genomic_DNA"/>
</dbReference>
<proteinExistence type="predicted"/>
<evidence type="ECO:0000313" key="3">
    <source>
        <dbReference type="EMBL" id="CAF1111805.1"/>
    </source>
</evidence>
<comment type="caution">
    <text evidence="3">The sequence shown here is derived from an EMBL/GenBank/DDBJ whole genome shotgun (WGS) entry which is preliminary data.</text>
</comment>
<dbReference type="Proteomes" id="UP000663845">
    <property type="component" value="Unassembled WGS sequence"/>
</dbReference>
<dbReference type="AlphaFoldDB" id="A0A814PWC2"/>
<evidence type="ECO:0000256" key="2">
    <source>
        <dbReference type="SAM" id="Phobius"/>
    </source>
</evidence>
<accession>A0A814PWC2</accession>
<name>A0A814PWC2_9BILA</name>
<keyword evidence="2" id="KW-0812">Transmembrane</keyword>
<keyword evidence="2" id="KW-1133">Transmembrane helix</keyword>
<protein>
    <submittedName>
        <fullName evidence="3">Uncharacterized protein</fullName>
    </submittedName>
</protein>
<sequence length="427" mass="48089">MEISRHTHIKIIILLLLIAILFYYLLIKTNKYELKHTLKVFHLILNRSRVMEMLVPVSNATILNRIGNITNRTTTTTTKRSINTTITPDPSTTTTTGPPTTIDRAELLVERAPSAARLKAKAPIGGLAVFLFQTEHYVLADLQLYLIRKLAIDLVALELFIDRPLSPEMCDAARAHRAKINIFPTDRHRANAGGSDRNTAIVNWAISLKAKRYLGNGTAILLLDGDVFPLSPFDSVTLLNSRDVVCRKHPALFARFCWIGFICLGPQLYDTIDHFNVGQTMRQGKSYDSGGKTIEYLLKYENASFSWMRETIFLGTDKNLFWGAMDQDIKWISQHFSRCDKCGPEIFLSPFNASNAVFYHMISATSDWRFGGQGGRRLSIHDSVMQSPYGPNKTYSMSDVIASVRKVQQMELIPFFGNLTCEKICGG</sequence>
<gene>
    <name evidence="3" type="ORF">JYZ213_LOCUS21967</name>
    <name evidence="4" type="ORF">OXD698_LOCUS4904</name>
</gene>